<dbReference type="Pfam" id="PF00295">
    <property type="entry name" value="Glyco_hydro_28"/>
    <property type="match status" value="1"/>
</dbReference>
<evidence type="ECO:0000313" key="12">
    <source>
        <dbReference type="Proteomes" id="UP000091857"/>
    </source>
</evidence>
<keyword evidence="4" id="KW-0964">Secreted</keyword>
<keyword evidence="3" id="KW-0134">Cell wall</keyword>
<evidence type="ECO:0000256" key="6">
    <source>
        <dbReference type="ARBA" id="ARBA00023295"/>
    </source>
</evidence>
<dbReference type="InterPro" id="IPR000743">
    <property type="entry name" value="Glyco_hydro_28"/>
</dbReference>
<name>A0A2C9VVL0_MANES</name>
<dbReference type="OMA" id="WVNNLVV"/>
<dbReference type="AlphaFoldDB" id="A0A2C9VVL0"/>
<dbReference type="Gramene" id="Manes.05G122600.1.v8.1">
    <property type="protein sequence ID" value="Manes.05G122600.1.v8.1.CDS"/>
    <property type="gene ID" value="Manes.05G122600.v8.1"/>
</dbReference>
<evidence type="ECO:0000256" key="1">
    <source>
        <dbReference type="ARBA" id="ARBA00004191"/>
    </source>
</evidence>
<comment type="subcellular location">
    <subcellularLocation>
        <location evidence="1">Secreted</location>
        <location evidence="1">Cell wall</location>
    </subcellularLocation>
</comment>
<proteinExistence type="inferred from homology"/>
<evidence type="ECO:0000256" key="8">
    <source>
        <dbReference type="PROSITE-ProRule" id="PRU10052"/>
    </source>
</evidence>
<evidence type="ECO:0000256" key="7">
    <source>
        <dbReference type="ARBA" id="ARBA00023316"/>
    </source>
</evidence>
<feature type="chain" id="PRO_5013016803" description="Polygalacturonase-like" evidence="10">
    <location>
        <begin position="26"/>
        <end position="390"/>
    </location>
</feature>
<dbReference type="FunFam" id="2.160.20.10:FF:000016">
    <property type="entry name" value="Polygalacturonase 7"/>
    <property type="match status" value="1"/>
</dbReference>
<dbReference type="GO" id="GO:0071555">
    <property type="term" value="P:cell wall organization"/>
    <property type="evidence" value="ECO:0007669"/>
    <property type="project" value="UniProtKB-KW"/>
</dbReference>
<dbReference type="InterPro" id="IPR006626">
    <property type="entry name" value="PbH1"/>
</dbReference>
<evidence type="ECO:0000256" key="9">
    <source>
        <dbReference type="RuleBase" id="RU361169"/>
    </source>
</evidence>
<dbReference type="SUPFAM" id="SSF51126">
    <property type="entry name" value="Pectin lyase-like"/>
    <property type="match status" value="1"/>
</dbReference>
<dbReference type="EMBL" id="CM004391">
    <property type="protein sequence ID" value="OAY50276.1"/>
    <property type="molecule type" value="Genomic_DNA"/>
</dbReference>
<gene>
    <name evidence="11" type="ORF">MANES_05G122600v8</name>
</gene>
<keyword evidence="12" id="KW-1185">Reference proteome</keyword>
<dbReference type="PANTHER" id="PTHR31375">
    <property type="match status" value="1"/>
</dbReference>
<dbReference type="SMART" id="SM00710">
    <property type="entry name" value="PbH1"/>
    <property type="match status" value="5"/>
</dbReference>
<evidence type="ECO:0000256" key="10">
    <source>
        <dbReference type="SAM" id="SignalP"/>
    </source>
</evidence>
<dbReference type="PROSITE" id="PS00502">
    <property type="entry name" value="POLYGALACTURONASE"/>
    <property type="match status" value="1"/>
</dbReference>
<evidence type="ECO:0000256" key="2">
    <source>
        <dbReference type="ARBA" id="ARBA00008834"/>
    </source>
</evidence>
<evidence type="ECO:0000256" key="4">
    <source>
        <dbReference type="ARBA" id="ARBA00022525"/>
    </source>
</evidence>
<sequence>MANKLLLVSFVLSFFFFFMIHSSNADHNVIRYGAKPDGKTDATQAFLRAWKSACSSATASTIYVPKGRYLIKGVEFRGPCKSRIKVQIDGTILAPLDYHAIGNSGYWILFIQVNRISVFGGTLDAKGAGFWACRRAGKNCPVGARSITFNWANDILISGLRSINSQLTHLVINSCKNVQVRNVNLMAPDLSPNTDGIHVQSSTGVSITGSTLQTGDDCISIGPGTSNLHISRIKCGPGHGVSIGSLGRQLKEDGVQNITLTDSVFIGSDNGVRIKTWARPSTSFVRNVLFQNIIMRDVENPIIIDQDYCPNNVGCPGQSSGVKISEVTYKNIQGTSATPEAVTFECSPSNPCKGIRLQDIKLTYMNKAATSSCKNIDGTSTGLLTPESCF</sequence>
<dbReference type="GO" id="GO:0005975">
    <property type="term" value="P:carbohydrate metabolic process"/>
    <property type="evidence" value="ECO:0007669"/>
    <property type="project" value="InterPro"/>
</dbReference>
<dbReference type="GO" id="GO:0004650">
    <property type="term" value="F:polygalacturonase activity"/>
    <property type="evidence" value="ECO:0007669"/>
    <property type="project" value="InterPro"/>
</dbReference>
<comment type="caution">
    <text evidence="11">The sequence shown here is derived from an EMBL/GenBank/DDBJ whole genome shotgun (WGS) entry which is preliminary data.</text>
</comment>
<accession>A0A2C9VVL0</accession>
<evidence type="ECO:0000256" key="5">
    <source>
        <dbReference type="ARBA" id="ARBA00022801"/>
    </source>
</evidence>
<comment type="similarity">
    <text evidence="2 9">Belongs to the glycosyl hydrolase 28 family.</text>
</comment>
<organism evidence="11 12">
    <name type="scientific">Manihot esculenta</name>
    <name type="common">Cassava</name>
    <name type="synonym">Jatropha manihot</name>
    <dbReference type="NCBI Taxonomy" id="3983"/>
    <lineage>
        <taxon>Eukaryota</taxon>
        <taxon>Viridiplantae</taxon>
        <taxon>Streptophyta</taxon>
        <taxon>Embryophyta</taxon>
        <taxon>Tracheophyta</taxon>
        <taxon>Spermatophyta</taxon>
        <taxon>Magnoliopsida</taxon>
        <taxon>eudicotyledons</taxon>
        <taxon>Gunneridae</taxon>
        <taxon>Pentapetalae</taxon>
        <taxon>rosids</taxon>
        <taxon>fabids</taxon>
        <taxon>Malpighiales</taxon>
        <taxon>Euphorbiaceae</taxon>
        <taxon>Crotonoideae</taxon>
        <taxon>Manihoteae</taxon>
        <taxon>Manihot</taxon>
    </lineage>
</organism>
<evidence type="ECO:0000313" key="11">
    <source>
        <dbReference type="EMBL" id="OAY50276.1"/>
    </source>
</evidence>
<dbReference type="Gene3D" id="2.160.20.10">
    <property type="entry name" value="Single-stranded right-handed beta-helix, Pectin lyase-like"/>
    <property type="match status" value="1"/>
</dbReference>
<dbReference type="OrthoDB" id="187139at2759"/>
<dbReference type="InterPro" id="IPR012334">
    <property type="entry name" value="Pectin_lyas_fold"/>
</dbReference>
<feature type="active site" evidence="8">
    <location>
        <position position="239"/>
    </location>
</feature>
<reference evidence="12" key="1">
    <citation type="journal article" date="2016" name="Nat. Biotechnol.">
        <title>Sequencing wild and cultivated cassava and related species reveals extensive interspecific hybridization and genetic diversity.</title>
        <authorList>
            <person name="Bredeson J.V."/>
            <person name="Lyons J.B."/>
            <person name="Prochnik S.E."/>
            <person name="Wu G.A."/>
            <person name="Ha C.M."/>
            <person name="Edsinger-Gonzales E."/>
            <person name="Grimwood J."/>
            <person name="Schmutz J."/>
            <person name="Rabbi I.Y."/>
            <person name="Egesi C."/>
            <person name="Nauluvula P."/>
            <person name="Lebot V."/>
            <person name="Ndunguru J."/>
            <person name="Mkamilo G."/>
            <person name="Bart R.S."/>
            <person name="Setter T.L."/>
            <person name="Gleadow R.M."/>
            <person name="Kulakow P."/>
            <person name="Ferguson M.E."/>
            <person name="Rounsley S."/>
            <person name="Rokhsar D.S."/>
        </authorList>
    </citation>
    <scope>NUCLEOTIDE SEQUENCE [LARGE SCALE GENOMIC DNA]</scope>
    <source>
        <strain evidence="12">cv. AM560-2</strain>
    </source>
</reference>
<dbReference type="Proteomes" id="UP000091857">
    <property type="component" value="Chromosome 5"/>
</dbReference>
<dbReference type="InterPro" id="IPR011050">
    <property type="entry name" value="Pectin_lyase_fold/virulence"/>
</dbReference>
<protein>
    <recommendedName>
        <fullName evidence="13">Polygalacturonase-like</fullName>
    </recommendedName>
</protein>
<keyword evidence="10" id="KW-0732">Signal</keyword>
<feature type="signal peptide" evidence="10">
    <location>
        <begin position="1"/>
        <end position="25"/>
    </location>
</feature>
<keyword evidence="5 9" id="KW-0378">Hydrolase</keyword>
<keyword evidence="6 9" id="KW-0326">Glycosidase</keyword>
<keyword evidence="7" id="KW-0961">Cell wall biogenesis/degradation</keyword>
<evidence type="ECO:0008006" key="13">
    <source>
        <dbReference type="Google" id="ProtNLM"/>
    </source>
</evidence>
<evidence type="ECO:0000256" key="3">
    <source>
        <dbReference type="ARBA" id="ARBA00022512"/>
    </source>
</evidence>
<dbReference type="STRING" id="3983.A0A2C9VVL0"/>